<dbReference type="PANTHER" id="PTHR46686:SF4">
    <property type="entry name" value="GLYCOSYLTRANSFERASE FAMILY 4 PROTEIN"/>
    <property type="match status" value="1"/>
</dbReference>
<evidence type="ECO:0000259" key="2">
    <source>
        <dbReference type="Pfam" id="PF13439"/>
    </source>
</evidence>
<dbReference type="SUPFAM" id="SSF53756">
    <property type="entry name" value="UDP-Glycosyltransferase/glycogen phosphorylase"/>
    <property type="match status" value="1"/>
</dbReference>
<evidence type="ECO:0000256" key="1">
    <source>
        <dbReference type="SAM" id="MobiDB-lite"/>
    </source>
</evidence>
<dbReference type="PANTHER" id="PTHR46686">
    <property type="entry name" value="GLYCOSYLTRANSFERASE"/>
    <property type="match status" value="1"/>
</dbReference>
<evidence type="ECO:0000313" key="4">
    <source>
        <dbReference type="RefSeq" id="XP_020102461.1"/>
    </source>
</evidence>
<reference evidence="4" key="2">
    <citation type="submission" date="2025-08" db="UniProtKB">
        <authorList>
            <consortium name="RefSeq"/>
        </authorList>
    </citation>
    <scope>IDENTIFICATION</scope>
    <source>
        <tissue evidence="4">Leaf</tissue>
    </source>
</reference>
<proteinExistence type="predicted"/>
<dbReference type="RefSeq" id="XP_020102461.1">
    <property type="nucleotide sequence ID" value="XM_020246872.1"/>
</dbReference>
<dbReference type="Gene3D" id="3.40.50.2000">
    <property type="entry name" value="Glycogen Phosphorylase B"/>
    <property type="match status" value="2"/>
</dbReference>
<dbReference type="Pfam" id="PF13439">
    <property type="entry name" value="Glyco_transf_4"/>
    <property type="match status" value="1"/>
</dbReference>
<evidence type="ECO:0000313" key="3">
    <source>
        <dbReference type="Proteomes" id="UP000515123"/>
    </source>
</evidence>
<gene>
    <name evidence="4" type="primary">LOC109720012</name>
</gene>
<accession>A0A6P5G1G8</accession>
<dbReference type="InterPro" id="IPR028098">
    <property type="entry name" value="Glyco_trans_4-like_N"/>
</dbReference>
<feature type="compositionally biased region" description="Polar residues" evidence="1">
    <location>
        <begin position="135"/>
        <end position="148"/>
    </location>
</feature>
<sequence>MAAVAIFHRLCRLLFAISFLTSLSFLFWSRSRSSFSSSSSSSPSCRIELSEFWVPPDPTHPKRQVYWNGSSIDLLSFSPAWNILSFPSEAPPPKTLKLAVFVKRWPSRRLSGGLERHALTLHLALARRGHQVHVFTTSPPSNSSNAATTDPELRTPNLTFHLSPPTKAGYIDQPLAWAQFQAENARGGRQFDVVHTESVALRHSRARNLSNLAASWHGIAYETIHSDVIQELLRSASPGQPSAVPADRLARVVDEVRFFRDYKHHVATSDHVGDVLRRVYMVPEDRVHVIVNGVDDGIYYPDPARGYRFRREVGVPDDTTLVIGMGGRLVKDKGHPLMFEALKQVFEENESFYRSTAILVAGDGPWGSRYKELGPNMLVLGPLDQARLASFYNSLDVFLNPTLRAQGLDHTIIEAMMSGVPVAATWFASITRSLIVSPELGYTFHPTVESLKESLCRIWKDGRVVLKEKGGNARNRAVNLFTATKMASAYERLFLCISEGGGVKGSSNKYCRYP</sequence>
<dbReference type="Pfam" id="PF13692">
    <property type="entry name" value="Glyco_trans_1_4"/>
    <property type="match status" value="1"/>
</dbReference>
<dbReference type="AlphaFoldDB" id="A0A6P5G1G8"/>
<dbReference type="Proteomes" id="UP000515123">
    <property type="component" value="Linkage group 14"/>
</dbReference>
<organism evidence="3 4">
    <name type="scientific">Ananas comosus</name>
    <name type="common">Pineapple</name>
    <name type="synonym">Ananas ananas</name>
    <dbReference type="NCBI Taxonomy" id="4615"/>
    <lineage>
        <taxon>Eukaryota</taxon>
        <taxon>Viridiplantae</taxon>
        <taxon>Streptophyta</taxon>
        <taxon>Embryophyta</taxon>
        <taxon>Tracheophyta</taxon>
        <taxon>Spermatophyta</taxon>
        <taxon>Magnoliopsida</taxon>
        <taxon>Liliopsida</taxon>
        <taxon>Poales</taxon>
        <taxon>Bromeliaceae</taxon>
        <taxon>Bromelioideae</taxon>
        <taxon>Ananas</taxon>
    </lineage>
</organism>
<keyword evidence="3" id="KW-1185">Reference proteome</keyword>
<dbReference type="CDD" id="cd03801">
    <property type="entry name" value="GT4_PimA-like"/>
    <property type="match status" value="1"/>
</dbReference>
<dbReference type="Gramene" id="Aco030868.1.mrna1">
    <property type="protein sequence ID" value="Aco030868.1.mrna1"/>
    <property type="gene ID" value="Aco030868.1.path1"/>
</dbReference>
<protein>
    <submittedName>
        <fullName evidence="4">Uncharacterized protein LOC109720012</fullName>
    </submittedName>
</protein>
<feature type="domain" description="Glycosyltransferase subfamily 4-like N-terminal" evidence="2">
    <location>
        <begin position="112"/>
        <end position="295"/>
    </location>
</feature>
<dbReference type="OrthoDB" id="734129at2759"/>
<reference evidence="3" key="1">
    <citation type="journal article" date="2015" name="Nat. Genet.">
        <title>The pineapple genome and the evolution of CAM photosynthesis.</title>
        <authorList>
            <person name="Ming R."/>
            <person name="VanBuren R."/>
            <person name="Wai C.M."/>
            <person name="Tang H."/>
            <person name="Schatz M.C."/>
            <person name="Bowers J.E."/>
            <person name="Lyons E."/>
            <person name="Wang M.L."/>
            <person name="Chen J."/>
            <person name="Biggers E."/>
            <person name="Zhang J."/>
            <person name="Huang L."/>
            <person name="Zhang L."/>
            <person name="Miao W."/>
            <person name="Zhang J."/>
            <person name="Ye Z."/>
            <person name="Miao C."/>
            <person name="Lin Z."/>
            <person name="Wang H."/>
            <person name="Zhou H."/>
            <person name="Yim W.C."/>
            <person name="Priest H.D."/>
            <person name="Zheng C."/>
            <person name="Woodhouse M."/>
            <person name="Edger P.P."/>
            <person name="Guyot R."/>
            <person name="Guo H.B."/>
            <person name="Guo H."/>
            <person name="Zheng G."/>
            <person name="Singh R."/>
            <person name="Sharma A."/>
            <person name="Min X."/>
            <person name="Zheng Y."/>
            <person name="Lee H."/>
            <person name="Gurtowski J."/>
            <person name="Sedlazeck F.J."/>
            <person name="Harkess A."/>
            <person name="McKain M.R."/>
            <person name="Liao Z."/>
            <person name="Fang J."/>
            <person name="Liu J."/>
            <person name="Zhang X."/>
            <person name="Zhang Q."/>
            <person name="Hu W."/>
            <person name="Qin Y."/>
            <person name="Wang K."/>
            <person name="Chen L.Y."/>
            <person name="Shirley N."/>
            <person name="Lin Y.R."/>
            <person name="Liu L.Y."/>
            <person name="Hernandez A.G."/>
            <person name="Wright C.L."/>
            <person name="Bulone V."/>
            <person name="Tuskan G.A."/>
            <person name="Heath K."/>
            <person name="Zee F."/>
            <person name="Moore P.H."/>
            <person name="Sunkar R."/>
            <person name="Leebens-Mack J.H."/>
            <person name="Mockler T."/>
            <person name="Bennetzen J.L."/>
            <person name="Freeling M."/>
            <person name="Sankoff D."/>
            <person name="Paterson A.H."/>
            <person name="Zhu X."/>
            <person name="Yang X."/>
            <person name="Smith J.A."/>
            <person name="Cushman J.C."/>
            <person name="Paull R.E."/>
            <person name="Yu Q."/>
        </authorList>
    </citation>
    <scope>NUCLEOTIDE SEQUENCE [LARGE SCALE GENOMIC DNA]</scope>
    <source>
        <strain evidence="3">cv. F153</strain>
    </source>
</reference>
<dbReference type="GeneID" id="109720012"/>
<name>A0A6P5G1G8_ANACO</name>
<feature type="region of interest" description="Disordered" evidence="1">
    <location>
        <begin position="135"/>
        <end position="156"/>
    </location>
</feature>